<proteinExistence type="predicted"/>
<dbReference type="EMBL" id="LAZR01047188">
    <property type="protein sequence ID" value="KKK94805.1"/>
    <property type="molecule type" value="Genomic_DNA"/>
</dbReference>
<sequence length="150" mass="17009">MSYEHRIRMKVEQQGEYECMLVAIAALSSRPLAEIREVACTRAGVKEWSEIALIEDTVLPVLLYLMSRFKVRGLPKVPVSLMVPPKDPQRAVSKGQGSMTILEPRGAFAHILLFEDGLLYDPEHADNPVLFDDLSIHYMGWKIVDVTRAW</sequence>
<evidence type="ECO:0000313" key="1">
    <source>
        <dbReference type="EMBL" id="KKK94805.1"/>
    </source>
</evidence>
<protein>
    <recommendedName>
        <fullName evidence="2">Peptidase C39 domain-containing protein</fullName>
    </recommendedName>
</protein>
<name>A0A0F9A9G6_9ZZZZ</name>
<organism evidence="1">
    <name type="scientific">marine sediment metagenome</name>
    <dbReference type="NCBI Taxonomy" id="412755"/>
    <lineage>
        <taxon>unclassified sequences</taxon>
        <taxon>metagenomes</taxon>
        <taxon>ecological metagenomes</taxon>
    </lineage>
</organism>
<evidence type="ECO:0008006" key="2">
    <source>
        <dbReference type="Google" id="ProtNLM"/>
    </source>
</evidence>
<dbReference type="AlphaFoldDB" id="A0A0F9A9G6"/>
<comment type="caution">
    <text evidence="1">The sequence shown here is derived from an EMBL/GenBank/DDBJ whole genome shotgun (WGS) entry which is preliminary data.</text>
</comment>
<accession>A0A0F9A9G6</accession>
<reference evidence="1" key="1">
    <citation type="journal article" date="2015" name="Nature">
        <title>Complex archaea that bridge the gap between prokaryotes and eukaryotes.</title>
        <authorList>
            <person name="Spang A."/>
            <person name="Saw J.H."/>
            <person name="Jorgensen S.L."/>
            <person name="Zaremba-Niedzwiedzka K."/>
            <person name="Martijn J."/>
            <person name="Lind A.E."/>
            <person name="van Eijk R."/>
            <person name="Schleper C."/>
            <person name="Guy L."/>
            <person name="Ettema T.J."/>
        </authorList>
    </citation>
    <scope>NUCLEOTIDE SEQUENCE</scope>
</reference>
<gene>
    <name evidence="1" type="ORF">LCGC14_2679150</name>
</gene>